<feature type="domain" description="DYW" evidence="3">
    <location>
        <begin position="598"/>
        <end position="690"/>
    </location>
</feature>
<dbReference type="FunFam" id="1.25.40.10:FF:001211">
    <property type="entry name" value="Pentatricopeptide repeat-containing protein"/>
    <property type="match status" value="1"/>
</dbReference>
<evidence type="ECO:0000256" key="1">
    <source>
        <dbReference type="ARBA" id="ARBA00022737"/>
    </source>
</evidence>
<proteinExistence type="predicted"/>
<dbReference type="Pfam" id="PF14432">
    <property type="entry name" value="DYW_deaminase"/>
    <property type="match status" value="1"/>
</dbReference>
<dbReference type="NCBIfam" id="TIGR00756">
    <property type="entry name" value="PPR"/>
    <property type="match status" value="1"/>
</dbReference>
<dbReference type="GO" id="GO:0008270">
    <property type="term" value="F:zinc ion binding"/>
    <property type="evidence" value="ECO:0007669"/>
    <property type="project" value="InterPro"/>
</dbReference>
<dbReference type="Pfam" id="PF01535">
    <property type="entry name" value="PPR"/>
    <property type="match status" value="3"/>
</dbReference>
<dbReference type="Proteomes" id="UP001085076">
    <property type="component" value="Miscellaneous, Linkage group lg04"/>
</dbReference>
<dbReference type="AlphaFoldDB" id="A0A9D5CJB1"/>
<dbReference type="PANTHER" id="PTHR47926">
    <property type="entry name" value="PENTATRICOPEPTIDE REPEAT-CONTAINING PROTEIN"/>
    <property type="match status" value="1"/>
</dbReference>
<feature type="repeat" description="PPR" evidence="2">
    <location>
        <begin position="78"/>
        <end position="112"/>
    </location>
</feature>
<dbReference type="OrthoDB" id="750109at2759"/>
<keyword evidence="1" id="KW-0677">Repeat</keyword>
<protein>
    <recommendedName>
        <fullName evidence="3">DYW domain-containing protein</fullName>
    </recommendedName>
</protein>
<dbReference type="InterPro" id="IPR046960">
    <property type="entry name" value="PPR_At4g14850-like_plant"/>
</dbReference>
<evidence type="ECO:0000256" key="2">
    <source>
        <dbReference type="PROSITE-ProRule" id="PRU00708"/>
    </source>
</evidence>
<accession>A0A9D5CJB1</accession>
<gene>
    <name evidence="4" type="ORF">J5N97_016070</name>
</gene>
<organism evidence="4 5">
    <name type="scientific">Dioscorea zingiberensis</name>
    <dbReference type="NCBI Taxonomy" id="325984"/>
    <lineage>
        <taxon>Eukaryota</taxon>
        <taxon>Viridiplantae</taxon>
        <taxon>Streptophyta</taxon>
        <taxon>Embryophyta</taxon>
        <taxon>Tracheophyta</taxon>
        <taxon>Spermatophyta</taxon>
        <taxon>Magnoliopsida</taxon>
        <taxon>Liliopsida</taxon>
        <taxon>Dioscoreales</taxon>
        <taxon>Dioscoreaceae</taxon>
        <taxon>Dioscorea</taxon>
    </lineage>
</organism>
<dbReference type="GO" id="GO:0003723">
    <property type="term" value="F:RNA binding"/>
    <property type="evidence" value="ECO:0007669"/>
    <property type="project" value="InterPro"/>
</dbReference>
<dbReference type="Gene3D" id="1.25.40.10">
    <property type="entry name" value="Tetratricopeptide repeat domain"/>
    <property type="match status" value="4"/>
</dbReference>
<dbReference type="FunFam" id="1.25.40.10:FF:000475">
    <property type="entry name" value="Pentatricopeptide repeat-containing protein At5g40410, mitochondrial"/>
    <property type="match status" value="1"/>
</dbReference>
<comment type="caution">
    <text evidence="4">The sequence shown here is derived from an EMBL/GenBank/DDBJ whole genome shotgun (WGS) entry which is preliminary data.</text>
</comment>
<keyword evidence="5" id="KW-1185">Reference proteome</keyword>
<sequence>MGFSTSFHDAAQSLASLVERAVSERSPRLGRATHAHIIKHLAPPPFPSFLSNHLINMYSKLDLPTPASRVLSLDPSPSVVSWTALISGHAQHSRPLHAFSSFISMLRSAVAPNDFTLPSVFKAAASFPTSVPGVQLHSLSLKLGLLPADLFVSSSAFDMYLKTGLRQDAQKLFDEMPFRNEVAWNSIMTNSVLDGRPDDAIRTFISFRSAGCGLNTIALCAFLNACAGASYVWPGVQLHGLVIQSGFDSDVSVGNGLIDFYGKCHWVDDARRLFDRMPVRNDVSWCSMIVVYAQNGEEEESFHVYLAARRDGMEPTDYMVSSILTTCAGLAGLDLGRSVHAVAVRACIDGNVFVGSALVDMYGKCGSIMDAEQAFQEMSVRNIVTWNAIIGGFAQNGDAEMALAVFDEMIREGEVKPNYVTLVSVISSCARAGLADIGMEIFKTMKEKYGIEPRTEHYACVVDLLGRAGREERAYELIKEMPMRPSISVWGALLGACKLHGKTELGRIAAEKLFELDPQDSGNHVLLSNMFASAGRWEESTEVRKEMKEAGIKKGPGCSWITWKNNVHVFQAKDTTHERNEEIQAMLAKLRREMQAAGYIPDTKYALYDLEEEEKESEVFQHSEKLALAFGLLCFPPGIPIRITKNLRVCGDCHSAIKFISGIVGREIVVRDNNRFHHFRDGKCSCRDYW</sequence>
<dbReference type="InterPro" id="IPR011990">
    <property type="entry name" value="TPR-like_helical_dom_sf"/>
</dbReference>
<feature type="repeat" description="PPR" evidence="2">
    <location>
        <begin position="520"/>
        <end position="554"/>
    </location>
</feature>
<dbReference type="InterPro" id="IPR046848">
    <property type="entry name" value="E_motif"/>
</dbReference>
<dbReference type="PANTHER" id="PTHR47926:SF398">
    <property type="entry name" value="PENTATRICOPEPTIDE REPEAT-CONTAINING PROTEIN"/>
    <property type="match status" value="1"/>
</dbReference>
<evidence type="ECO:0000313" key="5">
    <source>
        <dbReference type="Proteomes" id="UP001085076"/>
    </source>
</evidence>
<dbReference type="Pfam" id="PF20431">
    <property type="entry name" value="E_motif"/>
    <property type="match status" value="1"/>
</dbReference>
<dbReference type="PROSITE" id="PS51375">
    <property type="entry name" value="PPR"/>
    <property type="match status" value="4"/>
</dbReference>
<name>A0A9D5CJB1_9LILI</name>
<dbReference type="EMBL" id="JAGGNH010000004">
    <property type="protein sequence ID" value="KAJ0974105.1"/>
    <property type="molecule type" value="Genomic_DNA"/>
</dbReference>
<dbReference type="Pfam" id="PF13041">
    <property type="entry name" value="PPR_2"/>
    <property type="match status" value="2"/>
</dbReference>
<reference evidence="4" key="1">
    <citation type="submission" date="2021-03" db="EMBL/GenBank/DDBJ databases">
        <authorList>
            <person name="Li Z."/>
            <person name="Yang C."/>
        </authorList>
    </citation>
    <scope>NUCLEOTIDE SEQUENCE</scope>
    <source>
        <strain evidence="4">Dzin_1.0</strain>
        <tissue evidence="4">Leaf</tissue>
    </source>
</reference>
<feature type="repeat" description="PPR" evidence="2">
    <location>
        <begin position="281"/>
        <end position="315"/>
    </location>
</feature>
<reference evidence="4" key="2">
    <citation type="journal article" date="2022" name="Hortic Res">
        <title>The genome of Dioscorea zingiberensis sheds light on the biosynthesis, origin and evolution of the medicinally important diosgenin saponins.</title>
        <authorList>
            <person name="Li Y."/>
            <person name="Tan C."/>
            <person name="Li Z."/>
            <person name="Guo J."/>
            <person name="Li S."/>
            <person name="Chen X."/>
            <person name="Wang C."/>
            <person name="Dai X."/>
            <person name="Yang H."/>
            <person name="Song W."/>
            <person name="Hou L."/>
            <person name="Xu J."/>
            <person name="Tong Z."/>
            <person name="Xu A."/>
            <person name="Yuan X."/>
            <person name="Wang W."/>
            <person name="Yang Q."/>
            <person name="Chen L."/>
            <person name="Sun Z."/>
            <person name="Wang K."/>
            <person name="Pan B."/>
            <person name="Chen J."/>
            <person name="Bao Y."/>
            <person name="Liu F."/>
            <person name="Qi X."/>
            <person name="Gang D.R."/>
            <person name="Wen J."/>
            <person name="Li J."/>
        </authorList>
    </citation>
    <scope>NUCLEOTIDE SEQUENCE</scope>
    <source>
        <strain evidence="4">Dzin_1.0</strain>
    </source>
</reference>
<feature type="repeat" description="PPR" evidence="2">
    <location>
        <begin position="382"/>
        <end position="416"/>
    </location>
</feature>
<evidence type="ECO:0000259" key="3">
    <source>
        <dbReference type="Pfam" id="PF14432"/>
    </source>
</evidence>
<evidence type="ECO:0000313" key="4">
    <source>
        <dbReference type="EMBL" id="KAJ0974105.1"/>
    </source>
</evidence>
<dbReference type="GO" id="GO:0009451">
    <property type="term" value="P:RNA modification"/>
    <property type="evidence" value="ECO:0007669"/>
    <property type="project" value="InterPro"/>
</dbReference>
<dbReference type="InterPro" id="IPR032867">
    <property type="entry name" value="DYW_dom"/>
</dbReference>
<dbReference type="InterPro" id="IPR002885">
    <property type="entry name" value="PPR_rpt"/>
</dbReference>